<comment type="caution">
    <text evidence="1">The sequence shown here is derived from an EMBL/GenBank/DDBJ whole genome shotgun (WGS) entry which is preliminary data.</text>
</comment>
<accession>A0ABP1GC02</accession>
<keyword evidence="2" id="KW-1185">Reference proteome</keyword>
<gene>
    <name evidence="1" type="primary">g12979</name>
    <name evidence="1" type="ORF">VP750_LOCUS11523</name>
</gene>
<dbReference type="EMBL" id="CAXHTA020000021">
    <property type="protein sequence ID" value="CAL5229617.1"/>
    <property type="molecule type" value="Genomic_DNA"/>
</dbReference>
<dbReference type="Proteomes" id="UP001497392">
    <property type="component" value="Unassembled WGS sequence"/>
</dbReference>
<sequence length="391" mass="43166">MDVPKGQSQLSARQKDILYMFDILGTYGEDLQLEVSPAETETLLRECDNNFSNELKFESLNSTEMSSLSSTMNIMSANMPNFVAEMAKSGIVIIKAVLSRLDNKPGGTSAQGQLSDRQKEILYTFDVLNTNGDDLYLDFSRAEAEALLRECDNVLPKVSECHGPIDADTWDGLGKIRDGLVELSEKKFGADNNLSTMLRFDRLDSQEMSSLSHDMNVSASEPSSVAERATSAIAILKDALFPLDSTPGGIIAEDQLSDRQKEITYTFSMLQTYGEDLHLKVSPAETEALLQECEKILPRVSEFQGPIDANTWEELGKIRDGVVELFEKNFEADSEFPDKLKFETLDSLEKSGLSRSMHTICQNEPGSVAVMARVAIAIIKDIIRPGVGSSF</sequence>
<protein>
    <submittedName>
        <fullName evidence="1">G12979 protein</fullName>
    </submittedName>
</protein>
<evidence type="ECO:0000313" key="1">
    <source>
        <dbReference type="EMBL" id="CAL5229617.1"/>
    </source>
</evidence>
<reference evidence="1 2" key="1">
    <citation type="submission" date="2024-06" db="EMBL/GenBank/DDBJ databases">
        <authorList>
            <person name="Kraege A."/>
            <person name="Thomma B."/>
        </authorList>
    </citation>
    <scope>NUCLEOTIDE SEQUENCE [LARGE SCALE GENOMIC DNA]</scope>
</reference>
<organism evidence="1 2">
    <name type="scientific">Coccomyxa viridis</name>
    <dbReference type="NCBI Taxonomy" id="1274662"/>
    <lineage>
        <taxon>Eukaryota</taxon>
        <taxon>Viridiplantae</taxon>
        <taxon>Chlorophyta</taxon>
        <taxon>core chlorophytes</taxon>
        <taxon>Trebouxiophyceae</taxon>
        <taxon>Trebouxiophyceae incertae sedis</taxon>
        <taxon>Coccomyxaceae</taxon>
        <taxon>Coccomyxa</taxon>
    </lineage>
</organism>
<name>A0ABP1GC02_9CHLO</name>
<proteinExistence type="predicted"/>
<evidence type="ECO:0000313" key="2">
    <source>
        <dbReference type="Proteomes" id="UP001497392"/>
    </source>
</evidence>